<keyword evidence="5 8" id="KW-0472">Membrane</keyword>
<feature type="transmembrane region" description="Helical" evidence="8">
    <location>
        <begin position="112"/>
        <end position="130"/>
    </location>
</feature>
<feature type="region of interest" description="Disordered" evidence="7">
    <location>
        <begin position="516"/>
        <end position="535"/>
    </location>
</feature>
<evidence type="ECO:0000313" key="11">
    <source>
        <dbReference type="Proteomes" id="UP001501480"/>
    </source>
</evidence>
<dbReference type="Pfam" id="PF00361">
    <property type="entry name" value="Proton_antipo_M"/>
    <property type="match status" value="1"/>
</dbReference>
<evidence type="ECO:0000256" key="2">
    <source>
        <dbReference type="ARBA" id="ARBA00009025"/>
    </source>
</evidence>
<feature type="transmembrane region" description="Helical" evidence="8">
    <location>
        <begin position="215"/>
        <end position="237"/>
    </location>
</feature>
<evidence type="ECO:0000313" key="10">
    <source>
        <dbReference type="EMBL" id="GAA2075321.1"/>
    </source>
</evidence>
<dbReference type="InterPro" id="IPR001750">
    <property type="entry name" value="ND/Mrp_TM"/>
</dbReference>
<accession>A0ABN2VWU8</accession>
<evidence type="ECO:0000256" key="3">
    <source>
        <dbReference type="ARBA" id="ARBA00022692"/>
    </source>
</evidence>
<evidence type="ECO:0000256" key="7">
    <source>
        <dbReference type="SAM" id="MobiDB-lite"/>
    </source>
</evidence>
<dbReference type="InterPro" id="IPR003918">
    <property type="entry name" value="NADH_UbQ_OxRdtase"/>
</dbReference>
<evidence type="ECO:0000259" key="9">
    <source>
        <dbReference type="Pfam" id="PF00361"/>
    </source>
</evidence>
<feature type="domain" description="NADH:quinone oxidoreductase/Mrp antiporter transmembrane" evidence="9">
    <location>
        <begin position="132"/>
        <end position="423"/>
    </location>
</feature>
<sequence>MTLTLLAATPIVGALVLMLLPRTAAGAGLVKAVALAVSVVTLGLALFVAFGYDTVEGGYQFVEQREWIGAIGANYALGVNGIGLTLVLLTTVLVPIVLLSAWGDRLPAGRSANAYLAWMLVLEGLAIGVFSATDVFLFYVLFEATLVPIYFLIGAYGGPGRSYAAVKFLIYNLVGGLLMLAAVVGLYVVSAQSGEASYLLSDLTGVEMSQTTERLLFLGFMAAFAIKAPLWPLHTWLPDAAGNATPATSVLMVSIIDKVGTFGMLRYCLEIFPNASEWASPVVIVLAVVSILYGALLAVGQDDIRRLIAYTSVSHFGFIILGIFVFTQTATAGATLYMFNHGLSTAALFLVTGMMIARRGSASIADFGGVQKIAPVMSGILLIAGLSSLSLPGLAPFVSEFMVLAGTFTRSITAAVFATLGIVLAAMYILIMYQRTMTGPLAPGAEGVTDLSAREVTALSPAIVLIVALGFYPQPLLDVINPAVEDTLTSVGQSDPPPRTEVAQTACEDGAAELPPSFCVTDAASGTSAPEEGGE</sequence>
<proteinExistence type="inferred from homology"/>
<dbReference type="PANTHER" id="PTHR43507:SF1">
    <property type="entry name" value="NADH-UBIQUINONE OXIDOREDUCTASE CHAIN 4"/>
    <property type="match status" value="1"/>
</dbReference>
<evidence type="ECO:0000256" key="1">
    <source>
        <dbReference type="ARBA" id="ARBA00004127"/>
    </source>
</evidence>
<keyword evidence="3 6" id="KW-0812">Transmembrane</keyword>
<feature type="transmembrane region" description="Helical" evidence="8">
    <location>
        <begin position="32"/>
        <end position="52"/>
    </location>
</feature>
<feature type="transmembrane region" description="Helical" evidence="8">
    <location>
        <begin position="278"/>
        <end position="300"/>
    </location>
</feature>
<evidence type="ECO:0000256" key="4">
    <source>
        <dbReference type="ARBA" id="ARBA00022989"/>
    </source>
</evidence>
<dbReference type="EMBL" id="BAAAPY010000003">
    <property type="protein sequence ID" value="GAA2075321.1"/>
    <property type="molecule type" value="Genomic_DNA"/>
</dbReference>
<feature type="transmembrane region" description="Helical" evidence="8">
    <location>
        <begin position="136"/>
        <end position="156"/>
    </location>
</feature>
<feature type="transmembrane region" description="Helical" evidence="8">
    <location>
        <begin position="168"/>
        <end position="189"/>
    </location>
</feature>
<dbReference type="PRINTS" id="PR01437">
    <property type="entry name" value="NUOXDRDTASE4"/>
</dbReference>
<dbReference type="PANTHER" id="PTHR43507">
    <property type="entry name" value="NADH-UBIQUINONE OXIDOREDUCTASE CHAIN 4"/>
    <property type="match status" value="1"/>
</dbReference>
<feature type="transmembrane region" description="Helical" evidence="8">
    <location>
        <begin position="369"/>
        <end position="391"/>
    </location>
</feature>
<dbReference type="Proteomes" id="UP001501480">
    <property type="component" value="Unassembled WGS sequence"/>
</dbReference>
<dbReference type="NCBIfam" id="TIGR01972">
    <property type="entry name" value="NDH_I_M"/>
    <property type="match status" value="1"/>
</dbReference>
<name>A0ABN2VWU8_9ACTN</name>
<evidence type="ECO:0000256" key="8">
    <source>
        <dbReference type="SAM" id="Phobius"/>
    </source>
</evidence>
<dbReference type="InterPro" id="IPR010227">
    <property type="entry name" value="NADH_Q_OxRdtase_chainM/4"/>
</dbReference>
<comment type="similarity">
    <text evidence="2">Belongs to the complex I subunit 4 family.</text>
</comment>
<feature type="transmembrane region" description="Helical" evidence="8">
    <location>
        <begin position="6"/>
        <end position="25"/>
    </location>
</feature>
<evidence type="ECO:0000256" key="5">
    <source>
        <dbReference type="ARBA" id="ARBA00023136"/>
    </source>
</evidence>
<dbReference type="NCBIfam" id="NF004500">
    <property type="entry name" value="PRK05846.1-4"/>
    <property type="match status" value="1"/>
</dbReference>
<gene>
    <name evidence="10" type="ORF">GCM10009821_12970</name>
</gene>
<evidence type="ECO:0000256" key="6">
    <source>
        <dbReference type="RuleBase" id="RU000320"/>
    </source>
</evidence>
<comment type="caution">
    <text evidence="10">The sequence shown here is derived from an EMBL/GenBank/DDBJ whole genome shotgun (WGS) entry which is preliminary data.</text>
</comment>
<feature type="transmembrane region" description="Helical" evidence="8">
    <location>
        <begin position="411"/>
        <end position="431"/>
    </location>
</feature>
<reference evidence="10 11" key="1">
    <citation type="journal article" date="2019" name="Int. J. Syst. Evol. Microbiol.">
        <title>The Global Catalogue of Microorganisms (GCM) 10K type strain sequencing project: providing services to taxonomists for standard genome sequencing and annotation.</title>
        <authorList>
            <consortium name="The Broad Institute Genomics Platform"/>
            <consortium name="The Broad Institute Genome Sequencing Center for Infectious Disease"/>
            <person name="Wu L."/>
            <person name="Ma J."/>
        </authorList>
    </citation>
    <scope>NUCLEOTIDE SEQUENCE [LARGE SCALE GENOMIC DNA]</scope>
    <source>
        <strain evidence="10 11">JCM 15749</strain>
    </source>
</reference>
<dbReference type="RefSeq" id="WP_344326115.1">
    <property type="nucleotide sequence ID" value="NZ_BAAAPY010000003.1"/>
</dbReference>
<organism evidence="10 11">
    <name type="scientific">Aeromicrobium halocynthiae</name>
    <dbReference type="NCBI Taxonomy" id="560557"/>
    <lineage>
        <taxon>Bacteria</taxon>
        <taxon>Bacillati</taxon>
        <taxon>Actinomycetota</taxon>
        <taxon>Actinomycetes</taxon>
        <taxon>Propionibacteriales</taxon>
        <taxon>Nocardioidaceae</taxon>
        <taxon>Aeromicrobium</taxon>
    </lineage>
</organism>
<keyword evidence="11" id="KW-1185">Reference proteome</keyword>
<feature type="transmembrane region" description="Helical" evidence="8">
    <location>
        <begin position="307"/>
        <end position="326"/>
    </location>
</feature>
<protein>
    <submittedName>
        <fullName evidence="10">NADH-quinone oxidoreductase subunit M</fullName>
    </submittedName>
</protein>
<feature type="transmembrane region" description="Helical" evidence="8">
    <location>
        <begin position="72"/>
        <end position="100"/>
    </location>
</feature>
<keyword evidence="4 8" id="KW-1133">Transmembrane helix</keyword>
<feature type="transmembrane region" description="Helical" evidence="8">
    <location>
        <begin position="338"/>
        <end position="357"/>
    </location>
</feature>
<comment type="subcellular location">
    <subcellularLocation>
        <location evidence="1">Endomembrane system</location>
        <topology evidence="1">Multi-pass membrane protein</topology>
    </subcellularLocation>
    <subcellularLocation>
        <location evidence="6">Membrane</location>
        <topology evidence="6">Multi-pass membrane protein</topology>
    </subcellularLocation>
</comment>